<evidence type="ECO:0000313" key="2">
    <source>
        <dbReference type="EMBL" id="WAS96665.1"/>
    </source>
</evidence>
<sequence>MRSPKHFPGSLHLHRPPAAAIPRTPVGGIAARSWPPRYQLPTRTCPEVPATTRLLDQR</sequence>
<dbReference type="RefSeq" id="WP_269039029.1">
    <property type="nucleotide sequence ID" value="NZ_CP114040.1"/>
</dbReference>
<feature type="region of interest" description="Disordered" evidence="1">
    <location>
        <begin position="1"/>
        <end position="24"/>
    </location>
</feature>
<name>A0ABY7HC39_9BACT</name>
<dbReference type="Proteomes" id="UP001164459">
    <property type="component" value="Chromosome"/>
</dbReference>
<keyword evidence="3" id="KW-1185">Reference proteome</keyword>
<evidence type="ECO:0000313" key="3">
    <source>
        <dbReference type="Proteomes" id="UP001164459"/>
    </source>
</evidence>
<accession>A0ABY7HC39</accession>
<gene>
    <name evidence="2" type="ORF">O0S08_10985</name>
</gene>
<protein>
    <submittedName>
        <fullName evidence="2">Uncharacterized protein</fullName>
    </submittedName>
</protein>
<dbReference type="EMBL" id="CP114040">
    <property type="protein sequence ID" value="WAS96665.1"/>
    <property type="molecule type" value="Genomic_DNA"/>
</dbReference>
<proteinExistence type="predicted"/>
<organism evidence="2 3">
    <name type="scientific">Nannocystis punicea</name>
    <dbReference type="NCBI Taxonomy" id="2995304"/>
    <lineage>
        <taxon>Bacteria</taxon>
        <taxon>Pseudomonadati</taxon>
        <taxon>Myxococcota</taxon>
        <taxon>Polyangia</taxon>
        <taxon>Nannocystales</taxon>
        <taxon>Nannocystaceae</taxon>
        <taxon>Nannocystis</taxon>
    </lineage>
</organism>
<reference evidence="2" key="1">
    <citation type="submission" date="2022-11" db="EMBL/GenBank/DDBJ databases">
        <title>Minimal conservation of predation-associated metabolite biosynthetic gene clusters underscores biosynthetic potential of Myxococcota including descriptions for ten novel species: Archangium lansinium sp. nov., Myxococcus landrumus sp. nov., Nannocystis bai.</title>
        <authorList>
            <person name="Ahearne A."/>
            <person name="Stevens C."/>
            <person name="Dowd S."/>
        </authorList>
    </citation>
    <scope>NUCLEOTIDE SEQUENCE</scope>
    <source>
        <strain evidence="2">Fl3</strain>
    </source>
</reference>
<evidence type="ECO:0000256" key="1">
    <source>
        <dbReference type="SAM" id="MobiDB-lite"/>
    </source>
</evidence>